<sequence length="176" mass="19463">MAEEAPAVPIAVQMGAIRDCTTSVVPLSTFNGWPGNQVPMTNTMIGSYPRMIAPSMENLNSQGVVNATPLQAIPPVATYPSPMAYRQPEVPMNATINDSNEALLLNLTKKMEELAVHMTKDKEKRHKPSNMRPNVWCNNYKGQGHFDTECPSPHQKMGQCMYCGGKHNTANCWYLP</sequence>
<name>A9U617_PHYPA</name>
<gene>
    <name evidence="1" type="ORF">PHYPADRAFT_102938</name>
</gene>
<protein>
    <submittedName>
        <fullName evidence="1">Predicted protein</fullName>
    </submittedName>
</protein>
<dbReference type="AlphaFoldDB" id="A9U617"/>
<evidence type="ECO:0000313" key="1">
    <source>
        <dbReference type="EMBL" id="EDQ48885.1"/>
    </source>
</evidence>
<proteinExistence type="predicted"/>
<accession>A9U617</accession>
<reference evidence="1" key="1">
    <citation type="journal article" date="2008" name="Science">
        <title>The Physcomitrella genome reveals evolutionary insights into the conquest of land by plants.</title>
        <authorList>
            <person name="Rensing S."/>
            <person name="Lang D."/>
            <person name="Zimmer A."/>
            <person name="Terry A."/>
            <person name="Salamov A."/>
            <person name="Shapiro H."/>
            <person name="Nishiyama T."/>
            <person name="Perroud P.-F."/>
            <person name="Lindquist E."/>
            <person name="Kamisugi Y."/>
            <person name="Tanahashi T."/>
            <person name="Sakakibara K."/>
            <person name="Fujita T."/>
            <person name="Oishi K."/>
            <person name="Shin-I T."/>
            <person name="Kuroki Y."/>
            <person name="Toyoda A."/>
            <person name="Suzuki Y."/>
            <person name="Hashimoto A."/>
            <person name="Yamaguchi K."/>
            <person name="Sugano A."/>
            <person name="Kohara Y."/>
            <person name="Fujiyama A."/>
            <person name="Anterola A."/>
            <person name="Aoki S."/>
            <person name="Ashton N."/>
            <person name="Barbazuk W.B."/>
            <person name="Barker E."/>
            <person name="Bennetzen J."/>
            <person name="Bezanilla M."/>
            <person name="Blankenship R."/>
            <person name="Cho S.H."/>
            <person name="Dutcher S."/>
            <person name="Estelle M."/>
            <person name="Fawcett J.A."/>
            <person name="Gundlach H."/>
            <person name="Hanada K."/>
            <person name="Heyl A."/>
            <person name="Hicks K.A."/>
            <person name="Hugh J."/>
            <person name="Lohr M."/>
            <person name="Mayer K."/>
            <person name="Melkozernov A."/>
            <person name="Murata T."/>
            <person name="Nelson D."/>
            <person name="Pils B."/>
            <person name="Prigge M."/>
            <person name="Reiss B."/>
            <person name="Renner T."/>
            <person name="Rombauts S."/>
            <person name="Rushton P."/>
            <person name="Sanderfoot A."/>
            <person name="Schween G."/>
            <person name="Shiu S.-H."/>
            <person name="Stueber K."/>
            <person name="Theodoulou F.L."/>
            <person name="Tu H."/>
            <person name="Van de Peer Y."/>
            <person name="Verrier P.J."/>
            <person name="Waters E."/>
            <person name="Wood A."/>
            <person name="Yang L."/>
            <person name="Cove D."/>
            <person name="Cuming A."/>
            <person name="Hasebe M."/>
            <person name="Lucas S."/>
            <person name="Mishler D.B."/>
            <person name="Reski R."/>
            <person name="Grigoriev I."/>
            <person name="Quatrano R.S."/>
            <person name="Boore J.L."/>
        </authorList>
    </citation>
    <scope>NUCLEOTIDE SEQUENCE [LARGE SCALE GENOMIC DNA]</scope>
</reference>
<organism>
    <name type="scientific">Physcomitrium patens</name>
    <name type="common">Spreading-leaved earth moss</name>
    <name type="synonym">Physcomitrella patens</name>
    <dbReference type="NCBI Taxonomy" id="3218"/>
    <lineage>
        <taxon>Eukaryota</taxon>
        <taxon>Viridiplantae</taxon>
        <taxon>Streptophyta</taxon>
        <taxon>Embryophyta</taxon>
        <taxon>Bryophyta</taxon>
        <taxon>Bryophytina</taxon>
        <taxon>Bryopsida</taxon>
        <taxon>Funariidae</taxon>
        <taxon>Funariales</taxon>
        <taxon>Funariaceae</taxon>
        <taxon>Physcomitrium</taxon>
    </lineage>
</organism>
<dbReference type="EMBL" id="DS545735">
    <property type="protein sequence ID" value="EDQ48885.1"/>
    <property type="molecule type" value="Genomic_DNA"/>
</dbReference>